<dbReference type="EMBL" id="CM056787">
    <property type="protein sequence ID" value="KAJ8733360.1"/>
    <property type="molecule type" value="Genomic_DNA"/>
</dbReference>
<reference evidence="1" key="1">
    <citation type="submission" date="2023-03" db="EMBL/GenBank/DDBJ databases">
        <title>Chromosome-level genomes of two armyworms, Mythimna separata and Mythimna loreyi, provide insights into the biosynthesis and reception of sex pheromones.</title>
        <authorList>
            <person name="Zhao H."/>
        </authorList>
    </citation>
    <scope>NUCLEOTIDE SEQUENCE</scope>
    <source>
        <strain evidence="1">BeijingLab</strain>
    </source>
</reference>
<sequence length="440" mass="49447">MVHGSDNDLKDNYSCSDCHNESFYNDSFTYSDKLICILHTDEDITTRIFKIFVYVMYIAVFVVALVGNGLVCSVVHTTPRMKTVTNYFIVNLAVGDILMTLFCVPFSFVSILLLQYWPFGAFMCKAVNFSQAVSVLVSAYTLLAISIDRYIIIMHPLKPRLGKTAAKLVVLAVWSGAIITAVPLPIVSTLQRPSLWHQACEVDICGEEWSSPEKSRDYTFALLVLQFVLPLSALVCTYARIAHTVWGGRPPGEAQDARDTRMQHCKRKMIKMMLTVVTVFTMSWLPLNIFIILWAVHGEEEEWGKWPGMPYMWFICHWLAMSHSCYNPMIYCYMNVRYRRGFKEILGKLLCWKKKASSRPQRSSIGEGVPLSELVGVNATGTAHRRGQLVCRCPTTRTAGFSNGSKTTTCGFCMSKPPPRSSGSSLTTPAMATSGRSQFF</sequence>
<gene>
    <name evidence="1" type="ORF">PYW08_001658</name>
</gene>
<comment type="caution">
    <text evidence="1">The sequence shown here is derived from an EMBL/GenBank/DDBJ whole genome shotgun (WGS) entry which is preliminary data.</text>
</comment>
<protein>
    <submittedName>
        <fullName evidence="1">Uncharacterized protein</fullName>
    </submittedName>
</protein>
<name>A0ACC2R5J3_9NEOP</name>
<keyword evidence="2" id="KW-1185">Reference proteome</keyword>
<dbReference type="Proteomes" id="UP001231649">
    <property type="component" value="Chromosome 11"/>
</dbReference>
<organism evidence="1 2">
    <name type="scientific">Mythimna loreyi</name>
    <dbReference type="NCBI Taxonomy" id="667449"/>
    <lineage>
        <taxon>Eukaryota</taxon>
        <taxon>Metazoa</taxon>
        <taxon>Ecdysozoa</taxon>
        <taxon>Arthropoda</taxon>
        <taxon>Hexapoda</taxon>
        <taxon>Insecta</taxon>
        <taxon>Pterygota</taxon>
        <taxon>Neoptera</taxon>
        <taxon>Endopterygota</taxon>
        <taxon>Lepidoptera</taxon>
        <taxon>Glossata</taxon>
        <taxon>Ditrysia</taxon>
        <taxon>Noctuoidea</taxon>
        <taxon>Noctuidae</taxon>
        <taxon>Noctuinae</taxon>
        <taxon>Hadenini</taxon>
        <taxon>Mythimna</taxon>
    </lineage>
</organism>
<evidence type="ECO:0000313" key="2">
    <source>
        <dbReference type="Proteomes" id="UP001231649"/>
    </source>
</evidence>
<accession>A0ACC2R5J3</accession>
<proteinExistence type="predicted"/>
<evidence type="ECO:0000313" key="1">
    <source>
        <dbReference type="EMBL" id="KAJ8733360.1"/>
    </source>
</evidence>